<keyword evidence="2" id="KW-1185">Reference proteome</keyword>
<protein>
    <recommendedName>
        <fullName evidence="3">C-type lectin domain-containing protein</fullName>
    </recommendedName>
</protein>
<comment type="caution">
    <text evidence="1">The sequence shown here is derived from an EMBL/GenBank/DDBJ whole genome shotgun (WGS) entry which is preliminary data.</text>
</comment>
<reference evidence="1" key="1">
    <citation type="submission" date="2018-11" db="EMBL/GenBank/DDBJ databases">
        <authorList>
            <person name="Alioto T."/>
            <person name="Alioto T."/>
        </authorList>
    </citation>
    <scope>NUCLEOTIDE SEQUENCE</scope>
</reference>
<evidence type="ECO:0000313" key="2">
    <source>
        <dbReference type="Proteomes" id="UP000596742"/>
    </source>
</evidence>
<dbReference type="AlphaFoldDB" id="A0A8B6D4X5"/>
<dbReference type="EMBL" id="UYJE01002830">
    <property type="protein sequence ID" value="VDI14096.1"/>
    <property type="molecule type" value="Genomic_DNA"/>
</dbReference>
<accession>A0A8B6D4X5</accession>
<dbReference type="Proteomes" id="UP000596742">
    <property type="component" value="Unassembled WGS sequence"/>
</dbReference>
<name>A0A8B6D4X5_MYTGA</name>
<proteinExistence type="predicted"/>
<evidence type="ECO:0000313" key="1">
    <source>
        <dbReference type="EMBL" id="VDI14096.1"/>
    </source>
</evidence>
<dbReference type="Gene3D" id="3.10.100.10">
    <property type="entry name" value="Mannose-Binding Protein A, subunit A"/>
    <property type="match status" value="1"/>
</dbReference>
<organism evidence="1 2">
    <name type="scientific">Mytilus galloprovincialis</name>
    <name type="common">Mediterranean mussel</name>
    <dbReference type="NCBI Taxonomy" id="29158"/>
    <lineage>
        <taxon>Eukaryota</taxon>
        <taxon>Metazoa</taxon>
        <taxon>Spiralia</taxon>
        <taxon>Lophotrochozoa</taxon>
        <taxon>Mollusca</taxon>
        <taxon>Bivalvia</taxon>
        <taxon>Autobranchia</taxon>
        <taxon>Pteriomorphia</taxon>
        <taxon>Mytilida</taxon>
        <taxon>Mytiloidea</taxon>
        <taxon>Mytilidae</taxon>
        <taxon>Mytilinae</taxon>
        <taxon>Mytilus</taxon>
    </lineage>
</organism>
<sequence>MHFTIVILEKTPFLFHTTSRQITAGSNLAKVQHMDSQKFLKTKWMTHLGCFRVIGLGDSTNVKMTNITNNQPKICSRQCGNWNFFALLAILSLDVKDQNFDCLAVSRLKKQEEIKQMPCDQAVSFICSRRDKPAIPKLPFKIAKQYCENSWSKLIRFNESLPEKTEDNINYWVGTFRHRIFRHGM</sequence>
<evidence type="ECO:0008006" key="3">
    <source>
        <dbReference type="Google" id="ProtNLM"/>
    </source>
</evidence>
<gene>
    <name evidence="1" type="ORF">MGAL_10B086594</name>
</gene>
<dbReference type="OrthoDB" id="6214767at2759"/>
<dbReference type="InterPro" id="IPR016186">
    <property type="entry name" value="C-type_lectin-like/link_sf"/>
</dbReference>